<keyword evidence="5 8" id="KW-0378">Hydrolase</keyword>
<evidence type="ECO:0000313" key="11">
    <source>
        <dbReference type="EMBL" id="CAL0308580.1"/>
    </source>
</evidence>
<feature type="chain" id="PRO_5043505832" description="Polygalacturonase" evidence="10">
    <location>
        <begin position="20"/>
        <end position="443"/>
    </location>
</feature>
<dbReference type="GO" id="GO:0004650">
    <property type="term" value="F:polygalacturonase activity"/>
    <property type="evidence" value="ECO:0007669"/>
    <property type="project" value="InterPro"/>
</dbReference>
<dbReference type="InterPro" id="IPR000743">
    <property type="entry name" value="Glyco_hydro_28"/>
</dbReference>
<dbReference type="Pfam" id="PF00295">
    <property type="entry name" value="Glyco_hydro_28"/>
    <property type="match status" value="2"/>
</dbReference>
<feature type="signal peptide" evidence="10">
    <location>
        <begin position="1"/>
        <end position="19"/>
    </location>
</feature>
<evidence type="ECO:0000256" key="2">
    <source>
        <dbReference type="ARBA" id="ARBA00008834"/>
    </source>
</evidence>
<evidence type="ECO:0000256" key="9">
    <source>
        <dbReference type="SAM" id="MobiDB-lite"/>
    </source>
</evidence>
<dbReference type="PANTHER" id="PTHR31375">
    <property type="match status" value="1"/>
</dbReference>
<evidence type="ECO:0000256" key="8">
    <source>
        <dbReference type="RuleBase" id="RU361169"/>
    </source>
</evidence>
<organism evidence="11 12">
    <name type="scientific">Lupinus luteus</name>
    <name type="common">European yellow lupine</name>
    <dbReference type="NCBI Taxonomy" id="3873"/>
    <lineage>
        <taxon>Eukaryota</taxon>
        <taxon>Viridiplantae</taxon>
        <taxon>Streptophyta</taxon>
        <taxon>Embryophyta</taxon>
        <taxon>Tracheophyta</taxon>
        <taxon>Spermatophyta</taxon>
        <taxon>Magnoliopsida</taxon>
        <taxon>eudicotyledons</taxon>
        <taxon>Gunneridae</taxon>
        <taxon>Pentapetalae</taxon>
        <taxon>rosids</taxon>
        <taxon>fabids</taxon>
        <taxon>Fabales</taxon>
        <taxon>Fabaceae</taxon>
        <taxon>Papilionoideae</taxon>
        <taxon>50 kb inversion clade</taxon>
        <taxon>genistoids sensu lato</taxon>
        <taxon>core genistoids</taxon>
        <taxon>Genisteae</taxon>
        <taxon>Lupinus</taxon>
    </lineage>
</organism>
<evidence type="ECO:0000256" key="5">
    <source>
        <dbReference type="ARBA" id="ARBA00022801"/>
    </source>
</evidence>
<name>A0AAV1WGU5_LUPLU</name>
<evidence type="ECO:0000256" key="1">
    <source>
        <dbReference type="ARBA" id="ARBA00004191"/>
    </source>
</evidence>
<feature type="region of interest" description="Disordered" evidence="9">
    <location>
        <begin position="421"/>
        <end position="443"/>
    </location>
</feature>
<evidence type="ECO:0000256" key="3">
    <source>
        <dbReference type="ARBA" id="ARBA00022512"/>
    </source>
</evidence>
<evidence type="ECO:0000256" key="7">
    <source>
        <dbReference type="ARBA" id="ARBA00023316"/>
    </source>
</evidence>
<dbReference type="Proteomes" id="UP001497480">
    <property type="component" value="Unassembled WGS sequence"/>
</dbReference>
<keyword evidence="4" id="KW-0964">Secreted</keyword>
<evidence type="ECO:0000256" key="4">
    <source>
        <dbReference type="ARBA" id="ARBA00022525"/>
    </source>
</evidence>
<comment type="subcellular location">
    <subcellularLocation>
        <location evidence="1">Secreted</location>
        <location evidence="1">Cell wall</location>
    </subcellularLocation>
</comment>
<dbReference type="GO" id="GO:0071555">
    <property type="term" value="P:cell wall organization"/>
    <property type="evidence" value="ECO:0007669"/>
    <property type="project" value="UniProtKB-KW"/>
</dbReference>
<dbReference type="InterPro" id="IPR006626">
    <property type="entry name" value="PbH1"/>
</dbReference>
<dbReference type="SMART" id="SM00710">
    <property type="entry name" value="PbH1"/>
    <property type="match status" value="5"/>
</dbReference>
<evidence type="ECO:0008006" key="13">
    <source>
        <dbReference type="Google" id="ProtNLM"/>
    </source>
</evidence>
<comment type="similarity">
    <text evidence="2 8">Belongs to the glycosyl hydrolase 28 family.</text>
</comment>
<protein>
    <recommendedName>
        <fullName evidence="13">Polygalacturonase</fullName>
    </recommendedName>
</protein>
<keyword evidence="3" id="KW-0134">Cell wall</keyword>
<dbReference type="EMBL" id="CAXHTB010000006">
    <property type="protein sequence ID" value="CAL0308580.1"/>
    <property type="molecule type" value="Genomic_DNA"/>
</dbReference>
<comment type="caution">
    <text evidence="11">The sequence shown here is derived from an EMBL/GenBank/DDBJ whole genome shotgun (WGS) entry which is preliminary data.</text>
</comment>
<reference evidence="11 12" key="1">
    <citation type="submission" date="2024-03" db="EMBL/GenBank/DDBJ databases">
        <authorList>
            <person name="Martinez-Hernandez J."/>
        </authorList>
    </citation>
    <scope>NUCLEOTIDE SEQUENCE [LARGE SCALE GENOMIC DNA]</scope>
</reference>
<dbReference type="GO" id="GO:0005975">
    <property type="term" value="P:carbohydrate metabolic process"/>
    <property type="evidence" value="ECO:0007669"/>
    <property type="project" value="InterPro"/>
</dbReference>
<keyword evidence="7" id="KW-0961">Cell wall biogenesis/degradation</keyword>
<dbReference type="PROSITE" id="PS51257">
    <property type="entry name" value="PROKAR_LIPOPROTEIN"/>
    <property type="match status" value="1"/>
</dbReference>
<evidence type="ECO:0000313" key="12">
    <source>
        <dbReference type="Proteomes" id="UP001497480"/>
    </source>
</evidence>
<dbReference type="InterPro" id="IPR011050">
    <property type="entry name" value="Pectin_lyase_fold/virulence"/>
</dbReference>
<keyword evidence="6 8" id="KW-0326">Glycosidase</keyword>
<dbReference type="Gene3D" id="2.160.20.10">
    <property type="entry name" value="Single-stranded right-handed beta-helix, Pectin lyase-like"/>
    <property type="match status" value="1"/>
</dbReference>
<gene>
    <name evidence="11" type="ORF">LLUT_LOCUS9640</name>
</gene>
<proteinExistence type="inferred from homology"/>
<dbReference type="AlphaFoldDB" id="A0AAV1WGU5"/>
<evidence type="ECO:0000256" key="6">
    <source>
        <dbReference type="ARBA" id="ARBA00023295"/>
    </source>
</evidence>
<dbReference type="SUPFAM" id="SSF51126">
    <property type="entry name" value="Pectin lyase-like"/>
    <property type="match status" value="1"/>
</dbReference>
<accession>A0AAV1WGU5</accession>
<evidence type="ECO:0000256" key="10">
    <source>
        <dbReference type="SAM" id="SignalP"/>
    </source>
</evidence>
<dbReference type="InterPro" id="IPR012334">
    <property type="entry name" value="Pectin_lyas_fold"/>
</dbReference>
<keyword evidence="10" id="KW-0732">Signal</keyword>
<keyword evidence="12" id="KW-1185">Reference proteome</keyword>
<sequence>MRGLVVTFLICSFASFCSCNRLLEQNPKTSTFSIIDYGAVGNGATDDSEAFLKAWDAACAKSDSIGTIVVPKGKTFLLKPIKFAGPCNFSSINFKLEGNIVAPTSTDAWAQGDDKTKWIEFNDIDGLIMNGGGQINGQGSVWWKSYNALSFQKCNNLHLSDIHHLDSPKGHISITKSDNIIVSNLIITAPENSKNTDGIDISRSNHIVIDKCTIATGDDCIAIGKGTSNINITNIACGPDHGIRYIQNTLSSAKFGKIDGIIQWKNVSHFLLLFFDHVFNIGSLGRYGAYATVENVYVSDCNITGATNGVRIKTWQGRSGFVRNVTFEKITILNTKNPIIINQDYQNIMMKESKNKVVHIGSGGLEISGVTFKDVKGTSASEVAITLNCNSSKGCHDIFMDDINLTSESSSSRITASCTNANGEETSVSPKVSCLQKKTPSSY</sequence>